<dbReference type="AlphaFoldDB" id="K2R0V7"/>
<dbReference type="GO" id="GO:0016874">
    <property type="term" value="F:ligase activity"/>
    <property type="evidence" value="ECO:0007669"/>
    <property type="project" value="UniProtKB-KW"/>
</dbReference>
<accession>K2R0V7</accession>
<reference evidence="1 2" key="1">
    <citation type="journal article" date="2012" name="J. Bacteriol.">
        <title>Draft genome sequence of Methanobacterium formicicum DSM 3637, an archaebacterium isolated from the methane producer amoeba Pelomyxa palustris.</title>
        <authorList>
            <person name="Gutierrez G."/>
        </authorList>
    </citation>
    <scope>NUCLEOTIDE SEQUENCE [LARGE SCALE GENOMIC DNA]</scope>
    <source>
        <strain evidence="2">DSM 3637 / PP1</strain>
    </source>
</reference>
<dbReference type="InterPro" id="IPR002698">
    <property type="entry name" value="FTHF_cligase"/>
</dbReference>
<gene>
    <name evidence="1" type="ORF">A994_11477</name>
</gene>
<protein>
    <submittedName>
        <fullName evidence="1">5-formyltetrahydrofolate cyclo-ligase</fullName>
    </submittedName>
</protein>
<dbReference type="PATRIC" id="fig|1204725.3.peg.2305"/>
<proteinExistence type="predicted"/>
<dbReference type="Proteomes" id="UP000007360">
    <property type="component" value="Unassembled WGS sequence"/>
</dbReference>
<organism evidence="1 2">
    <name type="scientific">Methanobacterium formicicum (strain DSM 3637 / PP1)</name>
    <dbReference type="NCBI Taxonomy" id="1204725"/>
    <lineage>
        <taxon>Archaea</taxon>
        <taxon>Methanobacteriati</taxon>
        <taxon>Methanobacteriota</taxon>
        <taxon>Methanomada group</taxon>
        <taxon>Methanobacteria</taxon>
        <taxon>Methanobacteriales</taxon>
        <taxon>Methanobacteriaceae</taxon>
        <taxon>Methanobacterium</taxon>
    </lineage>
</organism>
<sequence>MIWRVLEDNNLLRTSKSCFGRIPDFKGAHGAAMRLRKTVEWQDAETVFSSPDSALKDVRKNALLDGKVLVMATPKLENGYLLLDPAEASGNEKSASTIDGAYNLGKRIVKFPSIDLVVEGSLGVDLEGNRLGKGRGFADQEISSLLRAGVIDRETPICSPIHPLQMVDHVPTVEHDEQINMVVTPEMVIKLDRITLKRFLEKN</sequence>
<dbReference type="PANTHER" id="PTHR13017">
    <property type="entry name" value="5-FORMYLTETRAHYDROFOLATE CYCLO-LIGASE-RELATED"/>
    <property type="match status" value="1"/>
</dbReference>
<comment type="caution">
    <text evidence="1">The sequence shown here is derived from an EMBL/GenBank/DDBJ whole genome shotgun (WGS) entry which is preliminary data.</text>
</comment>
<dbReference type="PANTHER" id="PTHR13017:SF0">
    <property type="entry name" value="METHENYLTETRAHYDROFOLATE SYNTHASE DOMAIN-CONTAINING PROTEIN"/>
    <property type="match status" value="1"/>
</dbReference>
<dbReference type="InterPro" id="IPR024185">
    <property type="entry name" value="FTHF_cligase-like_sf"/>
</dbReference>
<dbReference type="GO" id="GO:0005737">
    <property type="term" value="C:cytoplasm"/>
    <property type="evidence" value="ECO:0007669"/>
    <property type="project" value="TreeGrafter"/>
</dbReference>
<dbReference type="InterPro" id="IPR037171">
    <property type="entry name" value="NagB/RpiA_transferase-like"/>
</dbReference>
<dbReference type="SUPFAM" id="SSF100950">
    <property type="entry name" value="NagB/RpiA/CoA transferase-like"/>
    <property type="match status" value="1"/>
</dbReference>
<keyword evidence="2" id="KW-1185">Reference proteome</keyword>
<name>K2R0V7_METFP</name>
<dbReference type="Gene3D" id="3.40.50.10420">
    <property type="entry name" value="NagB/RpiA/CoA transferase-like"/>
    <property type="match status" value="1"/>
</dbReference>
<evidence type="ECO:0000313" key="2">
    <source>
        <dbReference type="Proteomes" id="UP000007360"/>
    </source>
</evidence>
<evidence type="ECO:0000313" key="1">
    <source>
        <dbReference type="EMBL" id="EKF84812.1"/>
    </source>
</evidence>
<dbReference type="Pfam" id="PF01812">
    <property type="entry name" value="5-FTHF_cyc-lig"/>
    <property type="match status" value="1"/>
</dbReference>
<dbReference type="EMBL" id="AMPO01000012">
    <property type="protein sequence ID" value="EKF84812.1"/>
    <property type="molecule type" value="Genomic_DNA"/>
</dbReference>